<organism evidence="2 3">
    <name type="scientific">Mangrovimicrobium sediminis</name>
    <dbReference type="NCBI Taxonomy" id="2562682"/>
    <lineage>
        <taxon>Bacteria</taxon>
        <taxon>Pseudomonadati</taxon>
        <taxon>Pseudomonadota</taxon>
        <taxon>Gammaproteobacteria</taxon>
        <taxon>Cellvibrionales</taxon>
        <taxon>Halieaceae</taxon>
        <taxon>Mangrovimicrobium</taxon>
    </lineage>
</organism>
<feature type="domain" description="GPI inositol-deacylase PGAP1-like alpha/beta" evidence="1">
    <location>
        <begin position="193"/>
        <end position="244"/>
    </location>
</feature>
<dbReference type="EMBL" id="SRLE01000004">
    <property type="protein sequence ID" value="TGD75111.1"/>
    <property type="molecule type" value="Genomic_DNA"/>
</dbReference>
<comment type="caution">
    <text evidence="2">The sequence shown here is derived from an EMBL/GenBank/DDBJ whole genome shotgun (WGS) entry which is preliminary data.</text>
</comment>
<dbReference type="RefSeq" id="WP_135441252.1">
    <property type="nucleotide sequence ID" value="NZ_SRLE01000004.1"/>
</dbReference>
<name>A0A4Z0M6G9_9GAMM</name>
<evidence type="ECO:0000313" key="3">
    <source>
        <dbReference type="Proteomes" id="UP000298050"/>
    </source>
</evidence>
<dbReference type="OrthoDB" id="869379at2"/>
<dbReference type="Proteomes" id="UP000298050">
    <property type="component" value="Unassembled WGS sequence"/>
</dbReference>
<evidence type="ECO:0000313" key="2">
    <source>
        <dbReference type="EMBL" id="TGD75111.1"/>
    </source>
</evidence>
<dbReference type="GO" id="GO:0016788">
    <property type="term" value="F:hydrolase activity, acting on ester bonds"/>
    <property type="evidence" value="ECO:0007669"/>
    <property type="project" value="InterPro"/>
</dbReference>
<dbReference type="InterPro" id="IPR029058">
    <property type="entry name" value="AB_hydrolase_fold"/>
</dbReference>
<protein>
    <submittedName>
        <fullName evidence="2">Alpha/beta fold hydrolase</fullName>
    </submittedName>
</protein>
<dbReference type="Gene3D" id="3.40.50.1820">
    <property type="entry name" value="alpha/beta hydrolase"/>
    <property type="match status" value="1"/>
</dbReference>
<sequence>MEISGTTLHGGALLTLDIARGVTTAVERLHGTIARQASGGLLAASGRSAGPVAGLVYRTIRGSTNGLRFALDQLGSQFASGEEPRDRELPAIAALNGVCGDFLAASGNPLALPMSFQAAHQDAIASGDIVVMVHGLGLSERNWLDESGLGGRLRSDLGATPIYLRYNTGRHISTNGREFSRMLEELCAGWPVPVNSLTLVGHSMGGLVIRSACRYAQRENRRWLEQLRGVTCLGSPHHGAPLEKAGAALDRVLLTLPYTAPLAFGARRSAGVKDLEYGNLLDEDWQGLRHDAPSADRRENVPLVPGVEYLFIAASVGKHSRDPMGHLFGDLLVRLDSASGEHRDPQRRLPVEPRCLRVFHEKNHFDLLRDTRVHECIVEWLRQHLSPRHG</sequence>
<reference evidence="2 3" key="1">
    <citation type="submission" date="2019-04" db="EMBL/GenBank/DDBJ databases">
        <title>Taxonomy of novel Haliea sp. from mangrove soil of West Coast of India.</title>
        <authorList>
            <person name="Verma A."/>
            <person name="Kumar P."/>
            <person name="Krishnamurthi S."/>
        </authorList>
    </citation>
    <scope>NUCLEOTIDE SEQUENCE [LARGE SCALE GENOMIC DNA]</scope>
    <source>
        <strain evidence="2 3">SAOS-164</strain>
    </source>
</reference>
<keyword evidence="3" id="KW-1185">Reference proteome</keyword>
<keyword evidence="2" id="KW-0378">Hydrolase</keyword>
<dbReference type="SUPFAM" id="SSF53474">
    <property type="entry name" value="alpha/beta-Hydrolases"/>
    <property type="match status" value="1"/>
</dbReference>
<evidence type="ECO:0000259" key="1">
    <source>
        <dbReference type="Pfam" id="PF07819"/>
    </source>
</evidence>
<dbReference type="AlphaFoldDB" id="A0A4Z0M6G9"/>
<gene>
    <name evidence="2" type="ORF">E4634_03630</name>
</gene>
<dbReference type="Pfam" id="PF07819">
    <property type="entry name" value="PGAP1"/>
    <property type="match status" value="1"/>
</dbReference>
<proteinExistence type="predicted"/>
<dbReference type="InterPro" id="IPR012908">
    <property type="entry name" value="PGAP1-ab_dom-like"/>
</dbReference>
<accession>A0A4Z0M6G9</accession>